<dbReference type="Pfam" id="PF13715">
    <property type="entry name" value="CarbopepD_reg_2"/>
    <property type="match status" value="1"/>
</dbReference>
<dbReference type="NCBIfam" id="TIGR04056">
    <property type="entry name" value="OMP_RagA_SusC"/>
    <property type="match status" value="1"/>
</dbReference>
<keyword evidence="5 7" id="KW-0472">Membrane</keyword>
<dbReference type="PROSITE" id="PS52016">
    <property type="entry name" value="TONB_DEPENDENT_REC_3"/>
    <property type="match status" value="1"/>
</dbReference>
<dbReference type="InterPro" id="IPR023996">
    <property type="entry name" value="TonB-dep_OMP_SusC/RagA"/>
</dbReference>
<keyword evidence="6 7" id="KW-0998">Cell outer membrane</keyword>
<dbReference type="Gene3D" id="2.60.40.1120">
    <property type="entry name" value="Carboxypeptidase-like, regulatory domain"/>
    <property type="match status" value="1"/>
</dbReference>
<proteinExistence type="inferred from homology"/>
<evidence type="ECO:0000259" key="8">
    <source>
        <dbReference type="Pfam" id="PF07715"/>
    </source>
</evidence>
<feature type="domain" description="TonB-dependent receptor plug" evidence="8">
    <location>
        <begin position="110"/>
        <end position="215"/>
    </location>
</feature>
<dbReference type="EMBL" id="CP042435">
    <property type="protein sequence ID" value="QEC70209.1"/>
    <property type="molecule type" value="Genomic_DNA"/>
</dbReference>
<reference evidence="9 10" key="1">
    <citation type="journal article" date="2016" name="Int. J. Syst. Evol. Microbiol.">
        <title>Panacibacter ginsenosidivorans gen. nov., sp. nov., with ginsenoside converting activity isolated from soil of a ginseng field.</title>
        <authorList>
            <person name="Siddiqi M.Z."/>
            <person name="Muhammad Shafi S."/>
            <person name="Choi K.D."/>
            <person name="Im W.T."/>
        </authorList>
    </citation>
    <scope>NUCLEOTIDE SEQUENCE [LARGE SCALE GENOMIC DNA]</scope>
    <source>
        <strain evidence="9 10">Gsoil1550</strain>
    </source>
</reference>
<dbReference type="InterPro" id="IPR023997">
    <property type="entry name" value="TonB-dep_OMP_SusC/RagA_CS"/>
</dbReference>
<dbReference type="InterPro" id="IPR036942">
    <property type="entry name" value="Beta-barrel_TonB_sf"/>
</dbReference>
<dbReference type="Pfam" id="PF07715">
    <property type="entry name" value="Plug"/>
    <property type="match status" value="1"/>
</dbReference>
<dbReference type="Gene3D" id="2.40.170.20">
    <property type="entry name" value="TonB-dependent receptor, beta-barrel domain"/>
    <property type="match status" value="1"/>
</dbReference>
<evidence type="ECO:0000313" key="9">
    <source>
        <dbReference type="EMBL" id="QEC70209.1"/>
    </source>
</evidence>
<dbReference type="Proteomes" id="UP000321533">
    <property type="component" value="Chromosome"/>
</dbReference>
<dbReference type="InterPro" id="IPR039426">
    <property type="entry name" value="TonB-dep_rcpt-like"/>
</dbReference>
<evidence type="ECO:0000256" key="5">
    <source>
        <dbReference type="ARBA" id="ARBA00023136"/>
    </source>
</evidence>
<dbReference type="Gene3D" id="2.170.130.10">
    <property type="entry name" value="TonB-dependent receptor, plug domain"/>
    <property type="match status" value="1"/>
</dbReference>
<keyword evidence="3 7" id="KW-1134">Transmembrane beta strand</keyword>
<evidence type="ECO:0000256" key="7">
    <source>
        <dbReference type="PROSITE-ProRule" id="PRU01360"/>
    </source>
</evidence>
<dbReference type="KEGG" id="pgin:FRZ67_11580"/>
<comment type="similarity">
    <text evidence="7">Belongs to the TonB-dependent receptor family.</text>
</comment>
<keyword evidence="9" id="KW-0675">Receptor</keyword>
<sequence length="995" mass="108577">MQNNLVVIKSADGGAYEVKAIVTGKVTGENNTALSGVSVQVKGTNKGTVTDAQGVFTINANEADVLVFSYIGYETQEIAVSGKTEINVTMVASNKQLDQVVVVGYGTQRKIDVTGSVTQIKGEEISKQASINPISSLQGKVAGVQITNSGAPGSSPQIRIRGLGTVYGDPNPLYIVDGVWYNDISFLNPADIETLSILKDASAESIYGIRAANGVVLIATKKGKAGQALINYSGYGGWQSVTNQVKMANATEYATLINELSERNGAEPVYDDPASYGNGTDWYHQILRNASVNNHAISLTGGSEKNSYSFSLGYLNQQGVVETNDYTRYTALLRNDFQPFENLKLGYSVTGAFSNSNDIPGGIFHQLFSAAPVVPVYYADGSYGDPNDYNVGDGSNFNPQVTIDFFNQKSKNYRLNGNAYVDLKFLQHFTFHTSVGGEYGESEVRNYLPVYKATLKQQNSTSQLSIQRAETRNWILENTLTYANKFGDHNITVLAGQAAQRYKSYGLTGTAYNVPFNSEGDLYLALGDEGSRNVVDYGDLSTIASYFGRVNYSFKNRYMLNASIRADGSSKFYGDNRWGYFPSVGAGWVISQESFMQNQKIFDYLKLRGSWGKIGNASVPSNLSVLKVTQEPYLTAIYNNQPYTGASITTLVPPTTYWERGVGTDIGLEASFLNKRLSIEADFYNKKTEKAIFDIPVLGSLGTSSGSIVGNQADFQNRGFEFSATWNSSLSKSLSYTIGGNFSINNNKVLSVSTGANPIYQAVGTTGSNNFNTITVVGQPIGAFYGYQVTGVFQSDEDAAASLQSTAKAGDFIYKDQNNDKVIDGKDRIAIGNPNPKFTYGLNTTWNYKQFDLTIDLQGVAGVDIYNANLGLRYGGENFTKDFYDNRWHGQGTSNSYPSANIGGGQNYLANSFYVESGSYFRIRNAQLGYTISPDFINKWKIKKLRVYANAQNALNFFNYKGFSPEIGGTPTRAGVDVDVYPLYATYNFGVNLTF</sequence>
<keyword evidence="10" id="KW-1185">Reference proteome</keyword>
<evidence type="ECO:0000256" key="2">
    <source>
        <dbReference type="ARBA" id="ARBA00022448"/>
    </source>
</evidence>
<dbReference type="InterPro" id="IPR037066">
    <property type="entry name" value="Plug_dom_sf"/>
</dbReference>
<dbReference type="SUPFAM" id="SSF56935">
    <property type="entry name" value="Porins"/>
    <property type="match status" value="1"/>
</dbReference>
<dbReference type="AlphaFoldDB" id="A0A5B8VG14"/>
<dbReference type="SUPFAM" id="SSF49464">
    <property type="entry name" value="Carboxypeptidase regulatory domain-like"/>
    <property type="match status" value="1"/>
</dbReference>
<evidence type="ECO:0000256" key="3">
    <source>
        <dbReference type="ARBA" id="ARBA00022452"/>
    </source>
</evidence>
<evidence type="ECO:0000256" key="4">
    <source>
        <dbReference type="ARBA" id="ARBA00022692"/>
    </source>
</evidence>
<gene>
    <name evidence="9" type="ORF">FRZ67_11580</name>
</gene>
<name>A0A5B8VG14_9BACT</name>
<dbReference type="InterPro" id="IPR012910">
    <property type="entry name" value="Plug_dom"/>
</dbReference>
<accession>A0A5B8VG14</accession>
<comment type="subcellular location">
    <subcellularLocation>
        <location evidence="1 7">Cell outer membrane</location>
        <topology evidence="1 7">Multi-pass membrane protein</topology>
    </subcellularLocation>
</comment>
<keyword evidence="2 7" id="KW-0813">Transport</keyword>
<evidence type="ECO:0000256" key="6">
    <source>
        <dbReference type="ARBA" id="ARBA00023237"/>
    </source>
</evidence>
<evidence type="ECO:0000256" key="1">
    <source>
        <dbReference type="ARBA" id="ARBA00004571"/>
    </source>
</evidence>
<dbReference type="GO" id="GO:0009279">
    <property type="term" value="C:cell outer membrane"/>
    <property type="evidence" value="ECO:0007669"/>
    <property type="project" value="UniProtKB-SubCell"/>
</dbReference>
<evidence type="ECO:0000313" key="10">
    <source>
        <dbReference type="Proteomes" id="UP000321533"/>
    </source>
</evidence>
<protein>
    <submittedName>
        <fullName evidence="9">TonB-dependent receptor</fullName>
    </submittedName>
</protein>
<organism evidence="9 10">
    <name type="scientific">Panacibacter ginsenosidivorans</name>
    <dbReference type="NCBI Taxonomy" id="1813871"/>
    <lineage>
        <taxon>Bacteria</taxon>
        <taxon>Pseudomonadati</taxon>
        <taxon>Bacteroidota</taxon>
        <taxon>Chitinophagia</taxon>
        <taxon>Chitinophagales</taxon>
        <taxon>Chitinophagaceae</taxon>
        <taxon>Panacibacter</taxon>
    </lineage>
</organism>
<dbReference type="NCBIfam" id="TIGR04057">
    <property type="entry name" value="SusC_RagA_signa"/>
    <property type="match status" value="1"/>
</dbReference>
<dbReference type="InterPro" id="IPR008969">
    <property type="entry name" value="CarboxyPept-like_regulatory"/>
</dbReference>
<keyword evidence="4 7" id="KW-0812">Transmembrane</keyword>